<dbReference type="Pfam" id="PF04500">
    <property type="entry name" value="FLYWCH"/>
    <property type="match status" value="1"/>
</dbReference>
<dbReference type="GO" id="GO:0005634">
    <property type="term" value="C:nucleus"/>
    <property type="evidence" value="ECO:0007669"/>
    <property type="project" value="UniProtKB-SubCell"/>
</dbReference>
<proteinExistence type="predicted"/>
<dbReference type="SMART" id="SM00225">
    <property type="entry name" value="BTB"/>
    <property type="match status" value="1"/>
</dbReference>
<feature type="region of interest" description="Disordered" evidence="6">
    <location>
        <begin position="399"/>
        <end position="438"/>
    </location>
</feature>
<dbReference type="GO" id="GO:0006357">
    <property type="term" value="P:regulation of transcription by RNA polymerase II"/>
    <property type="evidence" value="ECO:0007669"/>
    <property type="project" value="TreeGrafter"/>
</dbReference>
<keyword evidence="2" id="KW-0479">Metal-binding</keyword>
<dbReference type="Gene3D" id="3.30.710.10">
    <property type="entry name" value="Potassium Channel Kv1.1, Chain A"/>
    <property type="match status" value="1"/>
</dbReference>
<dbReference type="PANTHER" id="PTHR23110">
    <property type="entry name" value="BTB DOMAIN TRANSCRIPTION FACTOR"/>
    <property type="match status" value="1"/>
</dbReference>
<dbReference type="InterPro" id="IPR007588">
    <property type="entry name" value="Znf_FLYWCH"/>
</dbReference>
<reference evidence="8" key="1">
    <citation type="journal article" date="2004" name="Gene">
        <title>Evolution of the trans-splicing Drosophila locus mod(mdg4) in several species of Diptera and Lepidoptera.</title>
        <authorList>
            <person name="Krauss V."/>
            <person name="Dorn R."/>
        </authorList>
    </citation>
    <scope>NUCLEOTIDE SEQUENCE</scope>
</reference>
<evidence type="ECO:0000256" key="6">
    <source>
        <dbReference type="SAM" id="MobiDB-lite"/>
    </source>
</evidence>
<dbReference type="InterPro" id="IPR000210">
    <property type="entry name" value="BTB/POZ_dom"/>
</dbReference>
<evidence type="ECO:0000256" key="2">
    <source>
        <dbReference type="ARBA" id="ARBA00022723"/>
    </source>
</evidence>
<keyword evidence="3" id="KW-0863">Zinc-finger</keyword>
<keyword evidence="4" id="KW-0862">Zinc</keyword>
<keyword evidence="5" id="KW-0539">Nucleus</keyword>
<dbReference type="AlphaFoldDB" id="Q70BY1"/>
<evidence type="ECO:0000256" key="3">
    <source>
        <dbReference type="ARBA" id="ARBA00022771"/>
    </source>
</evidence>
<dbReference type="InterPro" id="IPR011333">
    <property type="entry name" value="SKP1/BTB/POZ_sf"/>
</dbReference>
<feature type="compositionally biased region" description="Acidic residues" evidence="6">
    <location>
        <begin position="569"/>
        <end position="580"/>
    </location>
</feature>
<feature type="domain" description="BTB" evidence="7">
    <location>
        <begin position="32"/>
        <end position="98"/>
    </location>
</feature>
<evidence type="ECO:0000313" key="8">
    <source>
        <dbReference type="EMBL" id="CAE53626.1"/>
    </source>
</evidence>
<dbReference type="PROSITE" id="PS50097">
    <property type="entry name" value="BTB"/>
    <property type="match status" value="1"/>
</dbReference>
<dbReference type="FunFam" id="3.30.710.10:FF:000036">
    <property type="entry name" value="Mod(Mdg4), isoform H"/>
    <property type="match status" value="1"/>
</dbReference>
<feature type="compositionally biased region" description="Low complexity" evidence="6">
    <location>
        <begin position="136"/>
        <end position="158"/>
    </location>
</feature>
<protein>
    <submittedName>
        <fullName evidence="8">Mod(Mdg4)-h67.2</fullName>
    </submittedName>
</protein>
<comment type="subcellular location">
    <subcellularLocation>
        <location evidence="1">Nucleus</location>
    </subcellularLocation>
</comment>
<dbReference type="SUPFAM" id="SSF54695">
    <property type="entry name" value="POZ domain"/>
    <property type="match status" value="1"/>
</dbReference>
<name>Q70BY1_DROVI</name>
<accession>Q70BY1</accession>
<feature type="compositionally biased region" description="Pro residues" evidence="6">
    <location>
        <begin position="122"/>
        <end position="135"/>
    </location>
</feature>
<evidence type="ECO:0000256" key="1">
    <source>
        <dbReference type="ARBA" id="ARBA00004123"/>
    </source>
</evidence>
<evidence type="ECO:0000256" key="5">
    <source>
        <dbReference type="ARBA" id="ARBA00023242"/>
    </source>
</evidence>
<feature type="region of interest" description="Disordered" evidence="6">
    <location>
        <begin position="566"/>
        <end position="631"/>
    </location>
</feature>
<dbReference type="GO" id="GO:0008270">
    <property type="term" value="F:zinc ion binding"/>
    <property type="evidence" value="ECO:0007669"/>
    <property type="project" value="UniProtKB-KW"/>
</dbReference>
<evidence type="ECO:0000256" key="4">
    <source>
        <dbReference type="ARBA" id="ARBA00022833"/>
    </source>
</evidence>
<organism evidence="8">
    <name type="scientific">Drosophila virilis</name>
    <name type="common">Fruit fly</name>
    <dbReference type="NCBI Taxonomy" id="7244"/>
    <lineage>
        <taxon>Eukaryota</taxon>
        <taxon>Metazoa</taxon>
        <taxon>Ecdysozoa</taxon>
        <taxon>Arthropoda</taxon>
        <taxon>Hexapoda</taxon>
        <taxon>Insecta</taxon>
        <taxon>Pterygota</taxon>
        <taxon>Neoptera</taxon>
        <taxon>Endopterygota</taxon>
        <taxon>Diptera</taxon>
        <taxon>Brachycera</taxon>
        <taxon>Muscomorpha</taxon>
        <taxon>Ephydroidea</taxon>
        <taxon>Drosophilidae</taxon>
        <taxon>Drosophila</taxon>
    </lineage>
</organism>
<feature type="region of interest" description="Disordered" evidence="6">
    <location>
        <begin position="115"/>
        <end position="160"/>
    </location>
</feature>
<dbReference type="EMBL" id="AJ586737">
    <property type="protein sequence ID" value="CAE53626.1"/>
    <property type="molecule type" value="Genomic_DNA"/>
</dbReference>
<feature type="compositionally biased region" description="Polar residues" evidence="6">
    <location>
        <begin position="399"/>
        <end position="420"/>
    </location>
</feature>
<dbReference type="Pfam" id="PF00651">
    <property type="entry name" value="BTB"/>
    <property type="match status" value="1"/>
</dbReference>
<dbReference type="OrthoDB" id="2311693at2759"/>
<dbReference type="InterPro" id="IPR051095">
    <property type="entry name" value="Dros_DevTransReg"/>
</dbReference>
<dbReference type="Gene3D" id="2.20.25.240">
    <property type="match status" value="1"/>
</dbReference>
<dbReference type="PANTHER" id="PTHR23110:SF92">
    <property type="entry name" value="MODIFIER OF MDG4"/>
    <property type="match status" value="1"/>
</dbReference>
<sequence length="646" mass="70779">MADDEQFSLCWNNFNTNLSAGFHESLCRGDLVDVSLAAEGQIVKAHRLVLSVCSPFFRKMFTQMPSNTHAIVFLNNVSHSALKDLIQFMYCGEVNVKQDALPAFISTAESLQIKGLTDNDPAPQPPQEPTPPPAAPHVQQQQQQQVPAQRVQRQQPRASARYKIETVDDVLGDEKGTTQIVIQTTAAPQATIVQQQQQTQQQQQQHIQTQQLQTATTTTATLVSTNKRSAQRSSLVGSGAVKRSKTSTANVIDPLDSATETVAAAGTTTTQLAPPQQITVQTTVVAANEAKVRQQQQQQQQQQAVAQEEAEYIDLPMELPTKSEPDYSEEHAEVAGDGDTAYVEDDTYGDMRYDDSYFTENEDATGAQAPGNTSTTSVQAAATTSKAVVKQQSQSYSDSSFVDTGAEQSNTEAQATSTLPAPQVIPPRKRGRPRTKVDDAQPKLKLLDKLKAATENEVASRPAVYASTTKGGVKLVYEGHLFKFSFRKAEFSVFQCCFREHGEECKVRVVCDQKNVFPFDGEHVHFMQASDKSVTSSQFMPGESAVSVEPKPEPKVEIVIQKSVAKVDGDDEEEEEEGEVFEIHEIEEADANESTGTETAADGVLAPAAGEEENSNIKPTGEEIDPNDFREKIKRRLQKALQNKKK</sequence>
<evidence type="ECO:0000259" key="7">
    <source>
        <dbReference type="PROSITE" id="PS50097"/>
    </source>
</evidence>
<dbReference type="CDD" id="cd18315">
    <property type="entry name" value="BTB_POZ_BAB-like"/>
    <property type="match status" value="1"/>
</dbReference>